<proteinExistence type="inferred from homology"/>
<evidence type="ECO:0000256" key="3">
    <source>
        <dbReference type="ARBA" id="ARBA00009677"/>
    </source>
</evidence>
<keyword evidence="12" id="KW-1185">Reference proteome</keyword>
<gene>
    <name evidence="7 11" type="primary">flgK</name>
    <name evidence="11" type="ORF">GQF02_02450</name>
</gene>
<dbReference type="Pfam" id="PF00460">
    <property type="entry name" value="Flg_bb_rod"/>
    <property type="match status" value="1"/>
</dbReference>
<dbReference type="SUPFAM" id="SSF64518">
    <property type="entry name" value="Phase 1 flagellin"/>
    <property type="match status" value="1"/>
</dbReference>
<dbReference type="GO" id="GO:0009424">
    <property type="term" value="C:bacterial-type flagellum hook"/>
    <property type="evidence" value="ECO:0007669"/>
    <property type="project" value="UniProtKB-UniRule"/>
</dbReference>
<dbReference type="NCBIfam" id="TIGR02492">
    <property type="entry name" value="flgK_ends"/>
    <property type="match status" value="1"/>
</dbReference>
<dbReference type="PANTHER" id="PTHR30033:SF1">
    <property type="entry name" value="FLAGELLAR HOOK-ASSOCIATED PROTEIN 1"/>
    <property type="match status" value="1"/>
</dbReference>
<dbReference type="InterPro" id="IPR010930">
    <property type="entry name" value="Flg_bb/hook_C_dom"/>
</dbReference>
<sequence>MRMTSNALSGASAAQAALNTISQNISNVMTPGYSRQGVVLSPLAAASGDRLSAGSGVDVLAIRRYSDTYKNLQMWQAQSQQGQLAASREYFQQLEQVMGSSGTSLSAGLDKFYAALNAVSVEPASLPLRQQVISEADALVRRSDNLNRVFAVQLASVGEQRAAVVGQINLLSQQVAQLNQKVAAAEAMSSNVAGLLDERDRQIDALAKLVDVRVTTLGDGSKSISLPGGAPLVVGDTAAALSVEPQQDGSQRLTLQFANERFVLSDERAGGTLGGLGDYEKNVLRPQLTAVKSLMGQLATRTNEVLAGGFDLQGNQGKPLFIIGASDGAVSLAPLTAEELAFSSVAGTPANSGNLNALIAIREEKVDVAALGKVSFGDAYAQLVGQLAIASQQNKASLETAKAVRAEAESAWKSASGVNSDEEAVNLIEFQKMYQANMKVIAVAGELFDSTLAIL</sequence>
<evidence type="ECO:0000256" key="4">
    <source>
        <dbReference type="ARBA" id="ARBA00016244"/>
    </source>
</evidence>
<evidence type="ECO:0000259" key="8">
    <source>
        <dbReference type="Pfam" id="PF00460"/>
    </source>
</evidence>
<dbReference type="RefSeq" id="WP_160794555.1">
    <property type="nucleotide sequence ID" value="NZ_WSSB01000001.1"/>
</dbReference>
<dbReference type="GO" id="GO:0005576">
    <property type="term" value="C:extracellular region"/>
    <property type="evidence" value="ECO:0007669"/>
    <property type="project" value="UniProtKB-SubCell"/>
</dbReference>
<dbReference type="EMBL" id="WSSB01000001">
    <property type="protein sequence ID" value="MXR35836.1"/>
    <property type="molecule type" value="Genomic_DNA"/>
</dbReference>
<feature type="domain" description="Flagellar hook-associated protein FlgK helical" evidence="10">
    <location>
        <begin position="92"/>
        <end position="321"/>
    </location>
</feature>
<feature type="domain" description="Flagellar basal body rod protein N-terminal" evidence="8">
    <location>
        <begin position="6"/>
        <end position="33"/>
    </location>
</feature>
<keyword evidence="11" id="KW-0969">Cilium</keyword>
<dbReference type="PANTHER" id="PTHR30033">
    <property type="entry name" value="FLAGELLAR HOOK-ASSOCIATED PROTEIN 1"/>
    <property type="match status" value="1"/>
</dbReference>
<dbReference type="PRINTS" id="PR01005">
    <property type="entry name" value="FLGHOOKAP1"/>
</dbReference>
<evidence type="ECO:0000313" key="11">
    <source>
        <dbReference type="EMBL" id="MXR35836.1"/>
    </source>
</evidence>
<dbReference type="GO" id="GO:0044780">
    <property type="term" value="P:bacterial-type flagellum assembly"/>
    <property type="evidence" value="ECO:0007669"/>
    <property type="project" value="InterPro"/>
</dbReference>
<reference evidence="11 12" key="1">
    <citation type="submission" date="2019-12" db="EMBL/GenBank/DDBJ databases">
        <title>Neisseriaceae gen. nov. sp. Genome sequencing and assembly.</title>
        <authorList>
            <person name="Liu Z."/>
            <person name="Li A."/>
        </authorList>
    </citation>
    <scope>NUCLEOTIDE SEQUENCE [LARGE SCALE GENOMIC DNA]</scope>
    <source>
        <strain evidence="11 12">B2N2-7</strain>
    </source>
</reference>
<dbReference type="Proteomes" id="UP000467214">
    <property type="component" value="Unassembled WGS sequence"/>
</dbReference>
<dbReference type="InterPro" id="IPR001444">
    <property type="entry name" value="Flag_bb_rod_N"/>
</dbReference>
<dbReference type="AlphaFoldDB" id="A0A845BNF9"/>
<protein>
    <recommendedName>
        <fullName evidence="4 7">Flagellar hook-associated protein 1</fullName>
        <shortName evidence="7">HAP1</shortName>
    </recommendedName>
</protein>
<evidence type="ECO:0000256" key="5">
    <source>
        <dbReference type="ARBA" id="ARBA00022525"/>
    </source>
</evidence>
<feature type="domain" description="Flagellar basal-body/hook protein C-terminal" evidence="9">
    <location>
        <begin position="415"/>
        <end position="453"/>
    </location>
</feature>
<keyword evidence="5 7" id="KW-0964">Secreted</keyword>
<evidence type="ECO:0000256" key="1">
    <source>
        <dbReference type="ARBA" id="ARBA00004365"/>
    </source>
</evidence>
<accession>A0A845BNF9</accession>
<evidence type="ECO:0000259" key="9">
    <source>
        <dbReference type="Pfam" id="PF06429"/>
    </source>
</evidence>
<dbReference type="Pfam" id="PF22638">
    <property type="entry name" value="FlgK_D1"/>
    <property type="match status" value="1"/>
</dbReference>
<keyword evidence="11" id="KW-0966">Cell projection</keyword>
<organism evidence="11 12">
    <name type="scientific">Craterilacuibacter sinensis</name>
    <dbReference type="NCBI Taxonomy" id="2686017"/>
    <lineage>
        <taxon>Bacteria</taxon>
        <taxon>Pseudomonadati</taxon>
        <taxon>Pseudomonadota</taxon>
        <taxon>Betaproteobacteria</taxon>
        <taxon>Neisseriales</taxon>
        <taxon>Neisseriaceae</taxon>
        <taxon>Craterilacuibacter</taxon>
    </lineage>
</organism>
<evidence type="ECO:0000259" key="10">
    <source>
        <dbReference type="Pfam" id="PF22638"/>
    </source>
</evidence>
<keyword evidence="11" id="KW-0282">Flagellum</keyword>
<dbReference type="Pfam" id="PF06429">
    <property type="entry name" value="Flg_bbr_C"/>
    <property type="match status" value="1"/>
</dbReference>
<evidence type="ECO:0000256" key="2">
    <source>
        <dbReference type="ARBA" id="ARBA00004613"/>
    </source>
</evidence>
<dbReference type="GO" id="GO:0005198">
    <property type="term" value="F:structural molecule activity"/>
    <property type="evidence" value="ECO:0007669"/>
    <property type="project" value="UniProtKB-UniRule"/>
</dbReference>
<evidence type="ECO:0000313" key="12">
    <source>
        <dbReference type="Proteomes" id="UP000467214"/>
    </source>
</evidence>
<comment type="similarity">
    <text evidence="3 7">Belongs to the flagella basal body rod proteins family.</text>
</comment>
<dbReference type="InterPro" id="IPR053927">
    <property type="entry name" value="FlgK_helical"/>
</dbReference>
<comment type="caution">
    <text evidence="11">The sequence shown here is derived from an EMBL/GenBank/DDBJ whole genome shotgun (WGS) entry which is preliminary data.</text>
</comment>
<evidence type="ECO:0000256" key="6">
    <source>
        <dbReference type="ARBA" id="ARBA00023143"/>
    </source>
</evidence>
<comment type="subcellular location">
    <subcellularLocation>
        <location evidence="1 7">Bacterial flagellum</location>
    </subcellularLocation>
    <subcellularLocation>
        <location evidence="2 7">Secreted</location>
    </subcellularLocation>
</comment>
<keyword evidence="6 7" id="KW-0975">Bacterial flagellum</keyword>
<name>A0A845BNF9_9NEIS</name>
<dbReference type="InterPro" id="IPR002371">
    <property type="entry name" value="FlgK"/>
</dbReference>
<evidence type="ECO:0000256" key="7">
    <source>
        <dbReference type="RuleBase" id="RU362065"/>
    </source>
</evidence>